<comment type="caution">
    <text evidence="4">The sequence shown here is derived from an EMBL/GenBank/DDBJ whole genome shotgun (WGS) entry which is preliminary data.</text>
</comment>
<feature type="compositionally biased region" description="Low complexity" evidence="2">
    <location>
        <begin position="226"/>
        <end position="235"/>
    </location>
</feature>
<sequence>MNLTIETLTGNNFKKWKNDLEIYLGVWDLDLALREPRPVIVITSTRDEKDKAEKWDRDNRLSLKIMQKAMTETTRGGIPLCKTATEYLEAIEEKYKESDKAETANHLNSLMTLKFDGVSSVREHCLKMIDVANKLKALESPIADPMLVHMILMSLPPQYSQLITTYNTQREKWSINELISICAQEESRIKKEKGKGVATVNLVNKEETKTVHQKKSSNSSKKFHKGSTSTGGSHSLKVNKNPTVFKCYFCDKVGHLKRNCHKYKGWLSKKGIHKKEGTK</sequence>
<dbReference type="Pfam" id="PF14223">
    <property type="entry name" value="Retrotran_gag_2"/>
    <property type="match status" value="1"/>
</dbReference>
<proteinExistence type="predicted"/>
<dbReference type="PANTHER" id="PTHR35317:SF42">
    <property type="entry name" value="RETROTRANSPOSON GAG DOMAIN-CONTAINING PROTEIN"/>
    <property type="match status" value="1"/>
</dbReference>
<dbReference type="Gramene" id="PRQ35128">
    <property type="protein sequence ID" value="PRQ35128"/>
    <property type="gene ID" value="RchiOBHm_Chr5g0076631"/>
</dbReference>
<evidence type="ECO:0000313" key="4">
    <source>
        <dbReference type="EMBL" id="PRQ35128.1"/>
    </source>
</evidence>
<protein>
    <submittedName>
        <fullName evidence="4">Putative transcription factor interactor and regulator CCHC(Zn) family</fullName>
    </submittedName>
</protein>
<reference evidence="4 5" key="1">
    <citation type="journal article" date="2018" name="Nat. Genet.">
        <title>The Rosa genome provides new insights in the design of modern roses.</title>
        <authorList>
            <person name="Bendahmane M."/>
        </authorList>
    </citation>
    <scope>NUCLEOTIDE SEQUENCE [LARGE SCALE GENOMIC DNA]</scope>
    <source>
        <strain evidence="5">cv. Old Blush</strain>
    </source>
</reference>
<keyword evidence="5" id="KW-1185">Reference proteome</keyword>
<feature type="compositionally biased region" description="Basic residues" evidence="2">
    <location>
        <begin position="211"/>
        <end position="225"/>
    </location>
</feature>
<dbReference type="EMBL" id="PDCK01000043">
    <property type="protein sequence ID" value="PRQ35128.1"/>
    <property type="molecule type" value="Genomic_DNA"/>
</dbReference>
<gene>
    <name evidence="4" type="ORF">RchiOBHm_Chr5g0076631</name>
</gene>
<dbReference type="AlphaFoldDB" id="A0A2P6QLS6"/>
<dbReference type="Proteomes" id="UP000238479">
    <property type="component" value="Chromosome 5"/>
</dbReference>
<dbReference type="STRING" id="74649.A0A2P6QLS6"/>
<evidence type="ECO:0000256" key="1">
    <source>
        <dbReference type="PROSITE-ProRule" id="PRU00047"/>
    </source>
</evidence>
<feature type="domain" description="CCHC-type" evidence="3">
    <location>
        <begin position="246"/>
        <end position="260"/>
    </location>
</feature>
<dbReference type="InterPro" id="IPR001878">
    <property type="entry name" value="Znf_CCHC"/>
</dbReference>
<name>A0A2P6QLS6_ROSCH</name>
<dbReference type="PROSITE" id="PS50158">
    <property type="entry name" value="ZF_CCHC"/>
    <property type="match status" value="1"/>
</dbReference>
<dbReference type="GO" id="GO:0008270">
    <property type="term" value="F:zinc ion binding"/>
    <property type="evidence" value="ECO:0007669"/>
    <property type="project" value="UniProtKB-KW"/>
</dbReference>
<organism evidence="4 5">
    <name type="scientific">Rosa chinensis</name>
    <name type="common">China rose</name>
    <dbReference type="NCBI Taxonomy" id="74649"/>
    <lineage>
        <taxon>Eukaryota</taxon>
        <taxon>Viridiplantae</taxon>
        <taxon>Streptophyta</taxon>
        <taxon>Embryophyta</taxon>
        <taxon>Tracheophyta</taxon>
        <taxon>Spermatophyta</taxon>
        <taxon>Magnoliopsida</taxon>
        <taxon>eudicotyledons</taxon>
        <taxon>Gunneridae</taxon>
        <taxon>Pentapetalae</taxon>
        <taxon>rosids</taxon>
        <taxon>fabids</taxon>
        <taxon>Rosales</taxon>
        <taxon>Rosaceae</taxon>
        <taxon>Rosoideae</taxon>
        <taxon>Rosoideae incertae sedis</taxon>
        <taxon>Rosa</taxon>
    </lineage>
</organism>
<evidence type="ECO:0000256" key="2">
    <source>
        <dbReference type="SAM" id="MobiDB-lite"/>
    </source>
</evidence>
<keyword evidence="1" id="KW-0863">Zinc-finger</keyword>
<feature type="region of interest" description="Disordered" evidence="2">
    <location>
        <begin position="207"/>
        <end position="235"/>
    </location>
</feature>
<evidence type="ECO:0000313" key="5">
    <source>
        <dbReference type="Proteomes" id="UP000238479"/>
    </source>
</evidence>
<dbReference type="PANTHER" id="PTHR35317">
    <property type="entry name" value="OS04G0629600 PROTEIN"/>
    <property type="match status" value="1"/>
</dbReference>
<dbReference type="GO" id="GO:0003676">
    <property type="term" value="F:nucleic acid binding"/>
    <property type="evidence" value="ECO:0007669"/>
    <property type="project" value="InterPro"/>
</dbReference>
<keyword evidence="1" id="KW-0862">Zinc</keyword>
<keyword evidence="1" id="KW-0479">Metal-binding</keyword>
<accession>A0A2P6QLS6</accession>
<evidence type="ECO:0000259" key="3">
    <source>
        <dbReference type="PROSITE" id="PS50158"/>
    </source>
</evidence>
<dbReference type="InterPro" id="IPR036875">
    <property type="entry name" value="Znf_CCHC_sf"/>
</dbReference>
<dbReference type="OMA" id="TSSKYMK"/>
<dbReference type="SUPFAM" id="SSF57756">
    <property type="entry name" value="Retrovirus zinc finger-like domains"/>
    <property type="match status" value="1"/>
</dbReference>